<gene>
    <name evidence="4" type="ORF">DO021_21160</name>
    <name evidence="3" type="ORF">EYB58_03830</name>
</gene>
<accession>A0A328FAK0</accession>
<dbReference type="OrthoDB" id="9965551at2"/>
<name>A0A328FAK0_9BACT</name>
<evidence type="ECO:0000259" key="2">
    <source>
        <dbReference type="Pfam" id="PF07589"/>
    </source>
</evidence>
<dbReference type="InterPro" id="IPR013424">
    <property type="entry name" value="Ice-binding_C"/>
</dbReference>
<dbReference type="EMBL" id="CP036313">
    <property type="protein sequence ID" value="QBH12131.1"/>
    <property type="molecule type" value="Genomic_DNA"/>
</dbReference>
<dbReference type="Pfam" id="PF07589">
    <property type="entry name" value="PEP-CTERM"/>
    <property type="match status" value="1"/>
</dbReference>
<sequence length="257" mass="28160">MKKLTIGLCILAFVFGLSAAAHAEFITVGSDSILTVDGAEYQLISAKPSSDGPEVPDGTGLMWEWNSTSTTWQACLCRLTAFRALQALETSLNLTTITSDQIDIVTGWNTHGPEEMYVDLMTWVENDNFSYAGDITPGADLTLDDAWFIFTIEGIGTYEVTSSAQNYAFEHDVDAAGYQADWDFFDYRRYVKNGGTGDESTYFSSVIRSQVVENLTGTTYFEVNAVPEPGSAVLMMFGLLGICGANRKWSKKQSSQA</sequence>
<dbReference type="AlphaFoldDB" id="A0A328FAK0"/>
<dbReference type="NCBIfam" id="TIGR02595">
    <property type="entry name" value="PEP_CTERM"/>
    <property type="match status" value="1"/>
</dbReference>
<evidence type="ECO:0000313" key="3">
    <source>
        <dbReference type="EMBL" id="QBH12131.1"/>
    </source>
</evidence>
<dbReference type="Proteomes" id="UP000293902">
    <property type="component" value="Chromosome"/>
</dbReference>
<evidence type="ECO:0000313" key="6">
    <source>
        <dbReference type="Proteomes" id="UP000293902"/>
    </source>
</evidence>
<feature type="chain" id="PRO_5030062892" evidence="1">
    <location>
        <begin position="24"/>
        <end position="257"/>
    </location>
</feature>
<protein>
    <submittedName>
        <fullName evidence="3">PEP-CTERM sorting domain-containing protein</fullName>
    </submittedName>
</protein>
<reference evidence="4 5" key="1">
    <citation type="submission" date="2018-06" db="EMBL/GenBank/DDBJ databases">
        <title>Complete Genome Sequence of Desulfobacter hydrogenophilus (DSM3380).</title>
        <authorList>
            <person name="Marietou A."/>
            <person name="Schreiber L."/>
            <person name="Marshall I."/>
            <person name="Jorgensen B."/>
        </authorList>
    </citation>
    <scope>NUCLEOTIDE SEQUENCE [LARGE SCALE GENOMIC DNA]</scope>
    <source>
        <strain evidence="4 5">DSM 3380</strain>
    </source>
</reference>
<dbReference type="EMBL" id="QLNI01000069">
    <property type="protein sequence ID" value="RAM00057.1"/>
    <property type="molecule type" value="Genomic_DNA"/>
</dbReference>
<evidence type="ECO:0000313" key="5">
    <source>
        <dbReference type="Proteomes" id="UP000248798"/>
    </source>
</evidence>
<keyword evidence="1" id="KW-0732">Signal</keyword>
<dbReference type="Proteomes" id="UP000248798">
    <property type="component" value="Unassembled WGS sequence"/>
</dbReference>
<organism evidence="4 5">
    <name type="scientific">Desulfobacter hydrogenophilus</name>
    <dbReference type="NCBI Taxonomy" id="2291"/>
    <lineage>
        <taxon>Bacteria</taxon>
        <taxon>Pseudomonadati</taxon>
        <taxon>Thermodesulfobacteriota</taxon>
        <taxon>Desulfobacteria</taxon>
        <taxon>Desulfobacterales</taxon>
        <taxon>Desulfobacteraceae</taxon>
        <taxon>Desulfobacter</taxon>
    </lineage>
</organism>
<feature type="signal peptide" evidence="1">
    <location>
        <begin position="1"/>
        <end position="23"/>
    </location>
</feature>
<evidence type="ECO:0000256" key="1">
    <source>
        <dbReference type="SAM" id="SignalP"/>
    </source>
</evidence>
<keyword evidence="6" id="KW-1185">Reference proteome</keyword>
<reference evidence="3 6" key="2">
    <citation type="submission" date="2019-02" db="EMBL/GenBank/DDBJ databases">
        <title>Complete genome sequence of Desulfobacter hydrogenophilus AcRS1.</title>
        <authorList>
            <person name="Marietou A."/>
            <person name="Lund M.B."/>
            <person name="Marshall I.P.G."/>
            <person name="Schreiber L."/>
            <person name="Jorgensen B."/>
        </authorList>
    </citation>
    <scope>NUCLEOTIDE SEQUENCE [LARGE SCALE GENOMIC DNA]</scope>
    <source>
        <strain evidence="3 6">AcRS1</strain>
    </source>
</reference>
<evidence type="ECO:0000313" key="4">
    <source>
        <dbReference type="EMBL" id="RAM00057.1"/>
    </source>
</evidence>
<proteinExistence type="predicted"/>
<dbReference type="RefSeq" id="WP_111960384.1">
    <property type="nucleotide sequence ID" value="NZ_CP036313.1"/>
</dbReference>
<feature type="domain" description="Ice-binding protein C-terminal" evidence="2">
    <location>
        <begin position="225"/>
        <end position="248"/>
    </location>
</feature>